<dbReference type="Pfam" id="PF05129">
    <property type="entry name" value="Zn_ribbon_Elf1"/>
    <property type="match status" value="1"/>
</dbReference>
<feature type="domain" description="KIB1-4 beta-propeller" evidence="11">
    <location>
        <begin position="38"/>
        <end position="259"/>
    </location>
</feature>
<dbReference type="PANTHER" id="PTHR20934:SF0">
    <property type="entry name" value="TRANSCRIPTION ELONGATION FACTOR 1 HOMOLOG"/>
    <property type="match status" value="1"/>
</dbReference>
<dbReference type="GO" id="GO:0003746">
    <property type="term" value="F:translation elongation factor activity"/>
    <property type="evidence" value="ECO:0007669"/>
    <property type="project" value="UniProtKB-KW"/>
</dbReference>
<evidence type="ECO:0000256" key="3">
    <source>
        <dbReference type="ARBA" id="ARBA00009730"/>
    </source>
</evidence>
<keyword evidence="9" id="KW-0804">Transcription</keyword>
<comment type="similarity">
    <text evidence="3">Belongs to the ELOF1 family.</text>
</comment>
<evidence type="ECO:0000256" key="8">
    <source>
        <dbReference type="ARBA" id="ARBA00023015"/>
    </source>
</evidence>
<dbReference type="AlphaFoldDB" id="A0A7J7C1N1"/>
<evidence type="ECO:0000256" key="2">
    <source>
        <dbReference type="ARBA" id="ARBA00004123"/>
    </source>
</evidence>
<evidence type="ECO:0000259" key="11">
    <source>
        <dbReference type="Pfam" id="PF03478"/>
    </source>
</evidence>
<evidence type="ECO:0000256" key="6">
    <source>
        <dbReference type="ARBA" id="ARBA00022771"/>
    </source>
</evidence>
<evidence type="ECO:0000313" key="13">
    <source>
        <dbReference type="Proteomes" id="UP000593562"/>
    </source>
</evidence>
<dbReference type="Gene3D" id="2.20.25.190">
    <property type="match status" value="1"/>
</dbReference>
<keyword evidence="12" id="KW-0251">Elongation factor</keyword>
<dbReference type="InterPro" id="IPR005174">
    <property type="entry name" value="KIB1-4_b-propeller"/>
</dbReference>
<keyword evidence="5" id="KW-0479">Metal-binding</keyword>
<evidence type="ECO:0000256" key="1">
    <source>
        <dbReference type="ARBA" id="ARBA00003357"/>
    </source>
</evidence>
<dbReference type="GO" id="GO:0006368">
    <property type="term" value="P:transcription elongation by RNA polymerase II"/>
    <property type="evidence" value="ECO:0007669"/>
    <property type="project" value="TreeGrafter"/>
</dbReference>
<keyword evidence="13" id="KW-1185">Reference proteome</keyword>
<evidence type="ECO:0000256" key="10">
    <source>
        <dbReference type="ARBA" id="ARBA00023242"/>
    </source>
</evidence>
<sequence length="355" mass="40350">MGRLFVSSNDNNKESFTKPPLLFLLRELNGENKHGFLDIEQGTVETVKIEELDFETDCLASAHGWLLMRSKPTESLFFFNPLKKSRIDLPRRSSMITAASFSAPPTSLDCRVFIVGNYKVDTLLVNYEKVWTRFPCTFYYKISMFTSCCNDFFYCVDYDGGVMEFNVKFSSWKSFKKESKLRLRISSVFGFNGKIYACKKERSVVKVYRLELQGEFVAWEEVEVNEMGSDVSIFFSPYGCCAVSGLNAGLQKKIVVAMDDPTNPGQYMGKRKSKAKPPPKKRMDKLDTVFSCPFCNHGTSVECKIDMKNLIGEALCSICQESFSTTVTALTEPIDIYSEWIDECERVNNVEDDGA</sequence>
<keyword evidence="7" id="KW-0862">Zinc</keyword>
<evidence type="ECO:0000256" key="7">
    <source>
        <dbReference type="ARBA" id="ARBA00022833"/>
    </source>
</evidence>
<keyword evidence="12" id="KW-0648">Protein biosynthesis</keyword>
<dbReference type="InterPro" id="IPR038567">
    <property type="entry name" value="T_Elf1_sf"/>
</dbReference>
<dbReference type="EMBL" id="JAAARO010000022">
    <property type="protein sequence ID" value="KAF5727676.1"/>
    <property type="molecule type" value="Genomic_DNA"/>
</dbReference>
<evidence type="ECO:0000313" key="12">
    <source>
        <dbReference type="EMBL" id="KAF5727676.1"/>
    </source>
</evidence>
<evidence type="ECO:0000256" key="9">
    <source>
        <dbReference type="ARBA" id="ARBA00023163"/>
    </source>
</evidence>
<gene>
    <name evidence="12" type="ORF">HS088_TW22G01372</name>
</gene>
<dbReference type="InParanoid" id="A0A7J7C1N1"/>
<dbReference type="FunFam" id="2.20.25.190:FF:000001">
    <property type="entry name" value="Transcription elongation factor 1 homolog"/>
    <property type="match status" value="1"/>
</dbReference>
<evidence type="ECO:0000256" key="5">
    <source>
        <dbReference type="ARBA" id="ARBA00022723"/>
    </source>
</evidence>
<dbReference type="SUPFAM" id="SSF57783">
    <property type="entry name" value="Zinc beta-ribbon"/>
    <property type="match status" value="1"/>
</dbReference>
<dbReference type="GO" id="GO:0008023">
    <property type="term" value="C:transcription elongation factor complex"/>
    <property type="evidence" value="ECO:0007669"/>
    <property type="project" value="TreeGrafter"/>
</dbReference>
<keyword evidence="6" id="KW-0863">Zinc-finger</keyword>
<dbReference type="InterPro" id="IPR007808">
    <property type="entry name" value="Elf1"/>
</dbReference>
<dbReference type="GO" id="GO:0000993">
    <property type="term" value="F:RNA polymerase II complex binding"/>
    <property type="evidence" value="ECO:0007669"/>
    <property type="project" value="TreeGrafter"/>
</dbReference>
<keyword evidence="8" id="KW-0805">Transcription regulation</keyword>
<dbReference type="Proteomes" id="UP000593562">
    <property type="component" value="Unassembled WGS sequence"/>
</dbReference>
<comment type="function">
    <text evidence="1">Transcription elongation factor implicated in the maintenance of proper chromatin structure in actively transcribed regions.</text>
</comment>
<comment type="subcellular location">
    <subcellularLocation>
        <location evidence="2">Nucleus</location>
    </subcellularLocation>
</comment>
<proteinExistence type="inferred from homology"/>
<comment type="caution">
    <text evidence="12">The sequence shown here is derived from an EMBL/GenBank/DDBJ whole genome shotgun (WGS) entry which is preliminary data.</text>
</comment>
<accession>A0A7J7C1N1</accession>
<organism evidence="12 13">
    <name type="scientific">Tripterygium wilfordii</name>
    <name type="common">Thunder God vine</name>
    <dbReference type="NCBI Taxonomy" id="458696"/>
    <lineage>
        <taxon>Eukaryota</taxon>
        <taxon>Viridiplantae</taxon>
        <taxon>Streptophyta</taxon>
        <taxon>Embryophyta</taxon>
        <taxon>Tracheophyta</taxon>
        <taxon>Spermatophyta</taxon>
        <taxon>Magnoliopsida</taxon>
        <taxon>eudicotyledons</taxon>
        <taxon>Gunneridae</taxon>
        <taxon>Pentapetalae</taxon>
        <taxon>rosids</taxon>
        <taxon>fabids</taxon>
        <taxon>Celastrales</taxon>
        <taxon>Celastraceae</taxon>
        <taxon>Tripterygium</taxon>
    </lineage>
</organism>
<reference evidence="12 13" key="1">
    <citation type="journal article" date="2020" name="Nat. Commun.">
        <title>Genome of Tripterygium wilfordii and identification of cytochrome P450 involved in triptolide biosynthesis.</title>
        <authorList>
            <person name="Tu L."/>
            <person name="Su P."/>
            <person name="Zhang Z."/>
            <person name="Gao L."/>
            <person name="Wang J."/>
            <person name="Hu T."/>
            <person name="Zhou J."/>
            <person name="Zhang Y."/>
            <person name="Zhao Y."/>
            <person name="Liu Y."/>
            <person name="Song Y."/>
            <person name="Tong Y."/>
            <person name="Lu Y."/>
            <person name="Yang J."/>
            <person name="Xu C."/>
            <person name="Jia M."/>
            <person name="Peters R.J."/>
            <person name="Huang L."/>
            <person name="Gao W."/>
        </authorList>
    </citation>
    <scope>NUCLEOTIDE SEQUENCE [LARGE SCALE GENOMIC DNA]</scope>
    <source>
        <strain evidence="13">cv. XIE 37</strain>
        <tissue evidence="12">Leaf</tissue>
    </source>
</reference>
<evidence type="ECO:0000256" key="4">
    <source>
        <dbReference type="ARBA" id="ARBA00014973"/>
    </source>
</evidence>
<dbReference type="Pfam" id="PF03478">
    <property type="entry name" value="Beta-prop_KIB1-4"/>
    <property type="match status" value="1"/>
</dbReference>
<keyword evidence="10" id="KW-0539">Nucleus</keyword>
<dbReference type="GO" id="GO:0008270">
    <property type="term" value="F:zinc ion binding"/>
    <property type="evidence" value="ECO:0007669"/>
    <property type="project" value="UniProtKB-KW"/>
</dbReference>
<protein>
    <recommendedName>
        <fullName evidence="4">Transcription elongation factor 1 homolog</fullName>
    </recommendedName>
</protein>
<name>A0A7J7C1N1_TRIWF</name>
<dbReference type="PANTHER" id="PTHR20934">
    <property type="entry name" value="TRANSCRIPTION ELONGATION FACTOR 1 HOMOLOG"/>
    <property type="match status" value="1"/>
</dbReference>